<dbReference type="Proteomes" id="UP001196413">
    <property type="component" value="Unassembled WGS sequence"/>
</dbReference>
<proteinExistence type="predicted"/>
<name>A0AAD5M0Y6_PARTN</name>
<sequence>RYRVWKRRPPNVSNGLAVSADQHTRNEIRCEHEEIALRMMAVNDVSDDANCLTWIVTTLSK</sequence>
<organism evidence="1 2">
    <name type="scientific">Parelaphostrongylus tenuis</name>
    <name type="common">Meningeal worm</name>
    <dbReference type="NCBI Taxonomy" id="148309"/>
    <lineage>
        <taxon>Eukaryota</taxon>
        <taxon>Metazoa</taxon>
        <taxon>Ecdysozoa</taxon>
        <taxon>Nematoda</taxon>
        <taxon>Chromadorea</taxon>
        <taxon>Rhabditida</taxon>
        <taxon>Rhabditina</taxon>
        <taxon>Rhabditomorpha</taxon>
        <taxon>Strongyloidea</taxon>
        <taxon>Metastrongylidae</taxon>
        <taxon>Parelaphostrongylus</taxon>
    </lineage>
</organism>
<feature type="non-terminal residue" evidence="1">
    <location>
        <position position="1"/>
    </location>
</feature>
<reference evidence="1" key="1">
    <citation type="submission" date="2021-06" db="EMBL/GenBank/DDBJ databases">
        <title>Parelaphostrongylus tenuis whole genome reference sequence.</title>
        <authorList>
            <person name="Garwood T.J."/>
            <person name="Larsen P.A."/>
            <person name="Fountain-Jones N.M."/>
            <person name="Garbe J.R."/>
            <person name="Macchietto M.G."/>
            <person name="Kania S.A."/>
            <person name="Gerhold R.W."/>
            <person name="Richards J.E."/>
            <person name="Wolf T.M."/>
        </authorList>
    </citation>
    <scope>NUCLEOTIDE SEQUENCE</scope>
    <source>
        <strain evidence="1">MNPRO001-30</strain>
        <tissue evidence="1">Meninges</tissue>
    </source>
</reference>
<accession>A0AAD5M0Y6</accession>
<evidence type="ECO:0000313" key="2">
    <source>
        <dbReference type="Proteomes" id="UP001196413"/>
    </source>
</evidence>
<keyword evidence="2" id="KW-1185">Reference proteome</keyword>
<gene>
    <name evidence="1" type="ORF">KIN20_005833</name>
</gene>
<comment type="caution">
    <text evidence="1">The sequence shown here is derived from an EMBL/GenBank/DDBJ whole genome shotgun (WGS) entry which is preliminary data.</text>
</comment>
<protein>
    <submittedName>
        <fullName evidence="1">Uncharacterized protein</fullName>
    </submittedName>
</protein>
<dbReference type="EMBL" id="JAHQIW010000803">
    <property type="protein sequence ID" value="KAJ1350115.1"/>
    <property type="molecule type" value="Genomic_DNA"/>
</dbReference>
<evidence type="ECO:0000313" key="1">
    <source>
        <dbReference type="EMBL" id="KAJ1350115.1"/>
    </source>
</evidence>
<dbReference type="AlphaFoldDB" id="A0AAD5M0Y6"/>